<feature type="signal peptide" evidence="1">
    <location>
        <begin position="1"/>
        <end position="19"/>
    </location>
</feature>
<evidence type="ECO:0000313" key="2">
    <source>
        <dbReference type="EMBL" id="NSL86173.1"/>
    </source>
</evidence>
<organism evidence="2 3">
    <name type="scientific">Chitinophaga solisilvae</name>
    <dbReference type="NCBI Taxonomy" id="1233460"/>
    <lineage>
        <taxon>Bacteria</taxon>
        <taxon>Pseudomonadati</taxon>
        <taxon>Bacteroidota</taxon>
        <taxon>Chitinophagia</taxon>
        <taxon>Chitinophagales</taxon>
        <taxon>Chitinophagaceae</taxon>
        <taxon>Chitinophaga</taxon>
    </lineage>
</organism>
<accession>A0A9Q5CWF3</accession>
<sequence>MRQFILLLFLLPIFGNSNAQTPSTVPGYYVTYSNDTVYTKIKLPKSIFGGEDLSKFIYRVEIVDSFGERKKLKPEDIISYGFSHNGISHRLFSKPMMSPKNLKFLKPVILGQKTSVYQLLTVNQSGAVLGTSYTFENTGGRFAFLVNTMSLSKFKSELKAFYKENLTVQQLIDTKFQSKMSLQEDIIEIVKAVNGA</sequence>
<gene>
    <name evidence="2" type="ORF">ECE50_004995</name>
</gene>
<evidence type="ECO:0000313" key="3">
    <source>
        <dbReference type="Proteomes" id="UP000281028"/>
    </source>
</evidence>
<dbReference type="AlphaFoldDB" id="A0A9Q5CWF3"/>
<evidence type="ECO:0008006" key="4">
    <source>
        <dbReference type="Google" id="ProtNLM"/>
    </source>
</evidence>
<proteinExistence type="predicted"/>
<dbReference type="Proteomes" id="UP000281028">
    <property type="component" value="Unassembled WGS sequence"/>
</dbReference>
<reference evidence="2" key="1">
    <citation type="submission" date="2020-05" db="EMBL/GenBank/DDBJ databases">
        <title>Chitinophaga laudate sp. nov., isolated from a tropical peat swamp.</title>
        <authorList>
            <person name="Goh C.B.S."/>
            <person name="Lee M.S."/>
            <person name="Parimannan S."/>
            <person name="Pasbakhsh P."/>
            <person name="Yule C.M."/>
            <person name="Rajandas H."/>
            <person name="Loke S."/>
            <person name="Croft L."/>
            <person name="Tan J.B.L."/>
        </authorList>
    </citation>
    <scope>NUCLEOTIDE SEQUENCE</scope>
    <source>
        <strain evidence="2">Mgbs1</strain>
    </source>
</reference>
<name>A0A9Q5CWF3_9BACT</name>
<evidence type="ECO:0000256" key="1">
    <source>
        <dbReference type="SAM" id="SignalP"/>
    </source>
</evidence>
<protein>
    <recommendedName>
        <fullName evidence="4">DUF4468 domain-containing protein</fullName>
    </recommendedName>
</protein>
<keyword evidence="3" id="KW-1185">Reference proteome</keyword>
<dbReference type="EMBL" id="RIAR02000001">
    <property type="protein sequence ID" value="NSL86173.1"/>
    <property type="molecule type" value="Genomic_DNA"/>
</dbReference>
<keyword evidence="1" id="KW-0732">Signal</keyword>
<comment type="caution">
    <text evidence="2">The sequence shown here is derived from an EMBL/GenBank/DDBJ whole genome shotgun (WGS) entry which is preliminary data.</text>
</comment>
<feature type="chain" id="PRO_5040192055" description="DUF4468 domain-containing protein" evidence="1">
    <location>
        <begin position="20"/>
        <end position="196"/>
    </location>
</feature>